<feature type="region of interest" description="Disordered" evidence="1">
    <location>
        <begin position="186"/>
        <end position="226"/>
    </location>
</feature>
<feature type="compositionally biased region" description="Polar residues" evidence="1">
    <location>
        <begin position="304"/>
        <end position="321"/>
    </location>
</feature>
<dbReference type="InterPro" id="IPR046798">
    <property type="entry name" value="2OG-FeII_Oxy_6"/>
</dbReference>
<dbReference type="GeneID" id="18933382"/>
<organism evidence="4">
    <name type="scientific">Melampsora larici-populina (strain 98AG31 / pathotype 3-4-7)</name>
    <name type="common">Poplar leaf rust fungus</name>
    <dbReference type="NCBI Taxonomy" id="747676"/>
    <lineage>
        <taxon>Eukaryota</taxon>
        <taxon>Fungi</taxon>
        <taxon>Dikarya</taxon>
        <taxon>Basidiomycota</taxon>
        <taxon>Pucciniomycotina</taxon>
        <taxon>Pucciniomycetes</taxon>
        <taxon>Pucciniales</taxon>
        <taxon>Melampsoraceae</taxon>
        <taxon>Melampsora</taxon>
    </lineage>
</organism>
<reference evidence="4" key="1">
    <citation type="journal article" date="2011" name="Proc. Natl. Acad. Sci. U.S.A.">
        <title>Obligate biotrophy features unraveled by the genomic analysis of rust fungi.</title>
        <authorList>
            <person name="Duplessis S."/>
            <person name="Cuomo C.A."/>
            <person name="Lin Y.-C."/>
            <person name="Aerts A."/>
            <person name="Tisserant E."/>
            <person name="Veneault-Fourrey C."/>
            <person name="Joly D.L."/>
            <person name="Hacquard S."/>
            <person name="Amselem J."/>
            <person name="Cantarel B.L."/>
            <person name="Chiu R."/>
            <person name="Coutinho P.M."/>
            <person name="Feau N."/>
            <person name="Field M."/>
            <person name="Frey P."/>
            <person name="Gelhaye E."/>
            <person name="Goldberg J."/>
            <person name="Grabherr M.G."/>
            <person name="Kodira C.D."/>
            <person name="Kohler A."/>
            <person name="Kuees U."/>
            <person name="Lindquist E.A."/>
            <person name="Lucas S.M."/>
            <person name="Mago R."/>
            <person name="Mauceli E."/>
            <person name="Morin E."/>
            <person name="Murat C."/>
            <person name="Pangilinan J.L."/>
            <person name="Park R."/>
            <person name="Pearson M."/>
            <person name="Quesneville H."/>
            <person name="Rouhier N."/>
            <person name="Sakthikumar S."/>
            <person name="Salamov A.A."/>
            <person name="Schmutz J."/>
            <person name="Selles B."/>
            <person name="Shapiro H."/>
            <person name="Tanguay P."/>
            <person name="Tuskan G.A."/>
            <person name="Henrissat B."/>
            <person name="Van de Peer Y."/>
            <person name="Rouze P."/>
            <person name="Ellis J.G."/>
            <person name="Dodds P.N."/>
            <person name="Schein J.E."/>
            <person name="Zhong S."/>
            <person name="Hamelin R.C."/>
            <person name="Grigoriev I.V."/>
            <person name="Szabo L.J."/>
            <person name="Martin F."/>
        </authorList>
    </citation>
    <scope>NUCLEOTIDE SEQUENCE [LARGE SCALE GENOMIC DNA]</scope>
    <source>
        <strain evidence="4">98AG31 / pathotype 3-4-7</strain>
    </source>
</reference>
<dbReference type="Proteomes" id="UP000001072">
    <property type="component" value="Unassembled WGS sequence"/>
</dbReference>
<evidence type="ECO:0000259" key="2">
    <source>
        <dbReference type="Pfam" id="PF20515"/>
    </source>
</evidence>
<evidence type="ECO:0000313" key="4">
    <source>
        <dbReference type="Proteomes" id="UP000001072"/>
    </source>
</evidence>
<feature type="compositionally biased region" description="Basic residues" evidence="1">
    <location>
        <begin position="196"/>
        <end position="210"/>
    </location>
</feature>
<dbReference type="HOGENOM" id="CLU_026867_0_0_1"/>
<dbReference type="EMBL" id="GL883194">
    <property type="protein sequence ID" value="EGF97884.1"/>
    <property type="molecule type" value="Genomic_DNA"/>
</dbReference>
<gene>
    <name evidence="3" type="ORF">MELLADRAFT_84177</name>
</gene>
<dbReference type="RefSeq" id="XP_007418836.1">
    <property type="nucleotide sequence ID" value="XM_007418774.1"/>
</dbReference>
<dbReference type="InParanoid" id="F4SBT4"/>
<evidence type="ECO:0000313" key="3">
    <source>
        <dbReference type="EMBL" id="EGF97884.1"/>
    </source>
</evidence>
<proteinExistence type="predicted"/>
<name>F4SBT4_MELLP</name>
<dbReference type="KEGG" id="mlr:MELLADRAFT_84177"/>
<feature type="domain" description="Tet-like 2OG-Fe(II) oxygenase" evidence="2">
    <location>
        <begin position="495"/>
        <end position="571"/>
    </location>
</feature>
<dbReference type="VEuPathDB" id="FungiDB:MELLADRAFT_84177"/>
<dbReference type="OrthoDB" id="2505591at2759"/>
<keyword evidence="4" id="KW-1185">Reference proteome</keyword>
<dbReference type="Pfam" id="PF20515">
    <property type="entry name" value="2OG-FeII_Oxy_6"/>
    <property type="match status" value="1"/>
</dbReference>
<evidence type="ECO:0000256" key="1">
    <source>
        <dbReference type="SAM" id="MobiDB-lite"/>
    </source>
</evidence>
<dbReference type="AlphaFoldDB" id="F4SBT4"/>
<feature type="compositionally biased region" description="Low complexity" evidence="1">
    <location>
        <begin position="323"/>
        <end position="335"/>
    </location>
</feature>
<feature type="region of interest" description="Disordered" evidence="1">
    <location>
        <begin position="285"/>
        <end position="348"/>
    </location>
</feature>
<protein>
    <recommendedName>
        <fullName evidence="2">Tet-like 2OG-Fe(II) oxygenase domain-containing protein</fullName>
    </recommendedName>
</protein>
<accession>F4SBT4</accession>
<sequence>MHRSSLDRSLEEPTKASCVEQSKINSRLAREHATKFVGDVDGYASAELEVHPPLNLVVHHLAGQMSTDMDTGWATRRRDKFPISGETNDTSLPGVTFISDLLKGIDVKRQTSFTDEDLPQPFRTPKSYAHVPHEYLAPDGFPKSEQWLNPACRFAILGKTEGTGRGRLVQRALNFYREQGYEGVPDPILQTERTSVKGKPRHAERARKRTDKREKDQSANSLNRQDKTFDRSFARFDDPILPFENYDRSMEIVFNCYTIVTHGRGQFYVDTILMATKLFNRLPLPKKSPPSVFTSEGPNEGSHPITSSLTEKNCPGTSALHQSGDSSPLSSLPGSDTEDMDISKSFNRSRPDISTQLAWACDALSKDEPTDYGISRPSSPLSSLAESFLAQMQICVPSSPLSSPPNSVSAYMEVSDDEIARPDDLRFMLSYPSPVSSPLSSLLSSPLSSLPASDTDDLDDMEVMEEPKQEATKITVQKRNGKPTTNGALINGKMYCFGQTPHTDNDKGKVHCLWYPIDSESGKIVTDVEGFALEGGWLIFPEFRFAFNFGAKSAVQISWDSKRTFHHTLPSKEKDDLNKDGKKVHYTRLGCSSQITQRMARASAKLGTNAQYNYKSNCERHLRDCDDILALDGRKWSK</sequence>